<dbReference type="VEuPathDB" id="FungiDB:UMAG_11116"/>
<dbReference type="RefSeq" id="XP_011390803.1">
    <property type="nucleotide sequence ID" value="XM_011392501.1"/>
</dbReference>
<dbReference type="Proteomes" id="UP000000561">
    <property type="component" value="Chromosome 12"/>
</dbReference>
<evidence type="ECO:0000313" key="2">
    <source>
        <dbReference type="EMBL" id="KIS67619.1"/>
    </source>
</evidence>
<keyword evidence="3" id="KW-1185">Reference proteome</keyword>
<reference evidence="2 3" key="1">
    <citation type="journal article" date="2006" name="Nature">
        <title>Insights from the genome of the biotrophic fungal plant pathogen Ustilago maydis.</title>
        <authorList>
            <person name="Kamper J."/>
            <person name="Kahmann R."/>
            <person name="Bolker M."/>
            <person name="Ma L.J."/>
            <person name="Brefort T."/>
            <person name="Saville B.J."/>
            <person name="Banuett F."/>
            <person name="Kronstad J.W."/>
            <person name="Gold S.E."/>
            <person name="Muller O."/>
            <person name="Perlin M.H."/>
            <person name="Wosten H.A."/>
            <person name="de Vries R."/>
            <person name="Ruiz-Herrera J."/>
            <person name="Reynaga-Pena C.G."/>
            <person name="Snetselaar K."/>
            <person name="McCann M."/>
            <person name="Perez-Martin J."/>
            <person name="Feldbrugge M."/>
            <person name="Basse C.W."/>
            <person name="Steinberg G."/>
            <person name="Ibeas J.I."/>
            <person name="Holloman W."/>
            <person name="Guzman P."/>
            <person name="Farman M."/>
            <person name="Stajich J.E."/>
            <person name="Sentandreu R."/>
            <person name="Gonzalez-Prieto J.M."/>
            <person name="Kennell J.C."/>
            <person name="Molina L."/>
            <person name="Schirawski J."/>
            <person name="Mendoza-Mendoza A."/>
            <person name="Greilinger D."/>
            <person name="Munch K."/>
            <person name="Rossel N."/>
            <person name="Scherer M."/>
            <person name="Vranes M."/>
            <person name="Ladendorf O."/>
            <person name="Vincon V."/>
            <person name="Fuchs U."/>
            <person name="Sandrock B."/>
            <person name="Meng S."/>
            <person name="Ho E.C."/>
            <person name="Cahill M.J."/>
            <person name="Boyce K.J."/>
            <person name="Klose J."/>
            <person name="Klosterman S.J."/>
            <person name="Deelstra H.J."/>
            <person name="Ortiz-Castellanos L."/>
            <person name="Li W."/>
            <person name="Sanchez-Alonso P."/>
            <person name="Schreier P.H."/>
            <person name="Hauser-Hahn I."/>
            <person name="Vaupel M."/>
            <person name="Koopmann E."/>
            <person name="Friedrich G."/>
            <person name="Voss H."/>
            <person name="Schluter T."/>
            <person name="Margolis J."/>
            <person name="Platt D."/>
            <person name="Swimmer C."/>
            <person name="Gnirke A."/>
            <person name="Chen F."/>
            <person name="Vysotskaia V."/>
            <person name="Mannhaupt G."/>
            <person name="Guldener U."/>
            <person name="Munsterkotter M."/>
            <person name="Haase D."/>
            <person name="Oesterheld M."/>
            <person name="Mewes H.W."/>
            <person name="Mauceli E.W."/>
            <person name="DeCaprio D."/>
            <person name="Wade C.M."/>
            <person name="Butler J."/>
            <person name="Young S."/>
            <person name="Jaffe D.B."/>
            <person name="Calvo S."/>
            <person name="Nusbaum C."/>
            <person name="Galagan J."/>
            <person name="Birren B.W."/>
        </authorList>
    </citation>
    <scope>NUCLEOTIDE SEQUENCE [LARGE SCALE GENOMIC DNA]</scope>
    <source>
        <strain evidence="3">DSM 14603 / FGSC 9021 / UM521</strain>
    </source>
</reference>
<protein>
    <submittedName>
        <fullName evidence="2">Uncharacterized protein</fullName>
    </submittedName>
</protein>
<gene>
    <name evidence="2" type="ORF">UMAG_11116</name>
</gene>
<evidence type="ECO:0000313" key="3">
    <source>
        <dbReference type="Proteomes" id="UP000000561"/>
    </source>
</evidence>
<dbReference type="InParanoid" id="A0A0D1DTL7"/>
<dbReference type="AlphaFoldDB" id="A0A0D1DTL7"/>
<feature type="compositionally biased region" description="Polar residues" evidence="1">
    <location>
        <begin position="12"/>
        <end position="26"/>
    </location>
</feature>
<feature type="compositionally biased region" description="Basic and acidic residues" evidence="1">
    <location>
        <begin position="27"/>
        <end position="40"/>
    </location>
</feature>
<name>A0A0D1DTL7_MYCMD</name>
<feature type="region of interest" description="Disordered" evidence="1">
    <location>
        <begin position="1"/>
        <end position="69"/>
    </location>
</feature>
<dbReference type="EMBL" id="CM003151">
    <property type="protein sequence ID" value="KIS67619.1"/>
    <property type="molecule type" value="Genomic_DNA"/>
</dbReference>
<sequence>MHPQYDRGTRASIVTRQSFPASQHSAGSEKPRVDSHKSLDDCGNTPLATDSYQVEEPEGEQTHASGQLWPQLVSCMRS</sequence>
<proteinExistence type="predicted"/>
<dbReference type="KEGG" id="uma:UMAG_11116"/>
<organism evidence="2 3">
    <name type="scientific">Mycosarcoma maydis</name>
    <name type="common">Corn smut fungus</name>
    <name type="synonym">Ustilago maydis</name>
    <dbReference type="NCBI Taxonomy" id="5270"/>
    <lineage>
        <taxon>Eukaryota</taxon>
        <taxon>Fungi</taxon>
        <taxon>Dikarya</taxon>
        <taxon>Basidiomycota</taxon>
        <taxon>Ustilaginomycotina</taxon>
        <taxon>Ustilaginomycetes</taxon>
        <taxon>Ustilaginales</taxon>
        <taxon>Ustilaginaceae</taxon>
        <taxon>Mycosarcoma</taxon>
    </lineage>
</organism>
<accession>A0A0D1DTL7</accession>
<dbReference type="GeneID" id="23567042"/>
<evidence type="ECO:0000256" key="1">
    <source>
        <dbReference type="SAM" id="MobiDB-lite"/>
    </source>
</evidence>